<dbReference type="Gene3D" id="1.20.5.190">
    <property type="match status" value="3"/>
</dbReference>
<keyword evidence="6 9" id="KW-0518">Myosin</keyword>
<feature type="compositionally biased region" description="Low complexity" evidence="11">
    <location>
        <begin position="1386"/>
        <end position="1402"/>
    </location>
</feature>
<dbReference type="KEGG" id="csl:COCSUDRAFT_61711"/>
<feature type="compositionally biased region" description="Polar residues" evidence="11">
    <location>
        <begin position="1073"/>
        <end position="1082"/>
    </location>
</feature>
<evidence type="ECO:0000313" key="14">
    <source>
        <dbReference type="EMBL" id="EIE25498.1"/>
    </source>
</evidence>
<dbReference type="Pfam" id="PF00063">
    <property type="entry name" value="Myosin_head"/>
    <property type="match status" value="1"/>
</dbReference>
<dbReference type="Gene3D" id="1.20.120.720">
    <property type="entry name" value="Myosin VI head, motor domain, U50 subdomain"/>
    <property type="match status" value="1"/>
</dbReference>
<dbReference type="InterPro" id="IPR036961">
    <property type="entry name" value="Kinesin_motor_dom_sf"/>
</dbReference>
<feature type="region of interest" description="Disordered" evidence="11">
    <location>
        <begin position="1063"/>
        <end position="1094"/>
    </location>
</feature>
<keyword evidence="15" id="KW-1185">Reference proteome</keyword>
<dbReference type="OrthoDB" id="6108017at2759"/>
<dbReference type="GO" id="GO:0016020">
    <property type="term" value="C:membrane"/>
    <property type="evidence" value="ECO:0007669"/>
    <property type="project" value="TreeGrafter"/>
</dbReference>
<dbReference type="FunFam" id="1.10.10.820:FF:000001">
    <property type="entry name" value="Myosin heavy chain"/>
    <property type="match status" value="1"/>
</dbReference>
<evidence type="ECO:0000256" key="8">
    <source>
        <dbReference type="ARBA" id="ARBA00023203"/>
    </source>
</evidence>
<feature type="region of interest" description="Disordered" evidence="11">
    <location>
        <begin position="1371"/>
        <end position="1417"/>
    </location>
</feature>
<evidence type="ECO:0000256" key="11">
    <source>
        <dbReference type="SAM" id="MobiDB-lite"/>
    </source>
</evidence>
<evidence type="ECO:0000259" key="13">
    <source>
        <dbReference type="PROSITE" id="PS51456"/>
    </source>
</evidence>
<feature type="domain" description="Myosin motor" evidence="13">
    <location>
        <begin position="31"/>
        <end position="738"/>
    </location>
</feature>
<dbReference type="SMART" id="SM00015">
    <property type="entry name" value="IQ"/>
    <property type="match status" value="6"/>
</dbReference>
<evidence type="ECO:0000256" key="5">
    <source>
        <dbReference type="ARBA" id="ARBA00023054"/>
    </source>
</evidence>
<dbReference type="CDD" id="cd15475">
    <property type="entry name" value="MyosinXI_CBD"/>
    <property type="match status" value="1"/>
</dbReference>
<dbReference type="PRINTS" id="PR00193">
    <property type="entry name" value="MYOSINHEAVY"/>
</dbReference>
<evidence type="ECO:0000256" key="7">
    <source>
        <dbReference type="ARBA" id="ARBA00023175"/>
    </source>
</evidence>
<dbReference type="PROSITE" id="PS51126">
    <property type="entry name" value="DILUTE"/>
    <property type="match status" value="1"/>
</dbReference>
<dbReference type="SMART" id="SM00242">
    <property type="entry name" value="MYSc"/>
    <property type="match status" value="1"/>
</dbReference>
<keyword evidence="4 9" id="KW-0067">ATP-binding</keyword>
<dbReference type="GO" id="GO:0030048">
    <property type="term" value="P:actin filament-based movement"/>
    <property type="evidence" value="ECO:0007669"/>
    <property type="project" value="UniProtKB-ARBA"/>
</dbReference>
<dbReference type="eggNOG" id="KOG0160">
    <property type="taxonomic scope" value="Eukaryota"/>
</dbReference>
<dbReference type="SMART" id="SM01132">
    <property type="entry name" value="DIL"/>
    <property type="match status" value="1"/>
</dbReference>
<dbReference type="Pfam" id="PF01843">
    <property type="entry name" value="DIL"/>
    <property type="match status" value="1"/>
</dbReference>
<dbReference type="InterPro" id="IPR001609">
    <property type="entry name" value="Myosin_head_motor_dom-like"/>
</dbReference>
<dbReference type="InterPro" id="IPR036018">
    <property type="entry name" value="MYSc_Myo11"/>
</dbReference>
<comment type="caution">
    <text evidence="14">The sequence shown here is derived from an EMBL/GenBank/DDBJ whole genome shotgun (WGS) entry which is preliminary data.</text>
</comment>
<proteinExistence type="inferred from homology"/>
<dbReference type="GO" id="GO:0016459">
    <property type="term" value="C:myosin complex"/>
    <property type="evidence" value="ECO:0007669"/>
    <property type="project" value="UniProtKB-KW"/>
</dbReference>
<dbReference type="PANTHER" id="PTHR13140:SF781">
    <property type="entry name" value="MYOSIN-15"/>
    <property type="match status" value="1"/>
</dbReference>
<dbReference type="EMBL" id="AGSI01000004">
    <property type="protein sequence ID" value="EIE25498.1"/>
    <property type="molecule type" value="Genomic_DNA"/>
</dbReference>
<feature type="binding site" evidence="9">
    <location>
        <begin position="125"/>
        <end position="132"/>
    </location>
    <ligand>
        <name>ATP</name>
        <dbReference type="ChEBI" id="CHEBI:30616"/>
    </ligand>
</feature>
<evidence type="ECO:0000256" key="4">
    <source>
        <dbReference type="ARBA" id="ARBA00022840"/>
    </source>
</evidence>
<keyword evidence="3 9" id="KW-0547">Nucleotide-binding</keyword>
<dbReference type="PROSITE" id="PS51456">
    <property type="entry name" value="MYOSIN_MOTOR"/>
    <property type="match status" value="1"/>
</dbReference>
<organism evidence="14 15">
    <name type="scientific">Coccomyxa subellipsoidea (strain C-169)</name>
    <name type="common">Green microalga</name>
    <dbReference type="NCBI Taxonomy" id="574566"/>
    <lineage>
        <taxon>Eukaryota</taxon>
        <taxon>Viridiplantae</taxon>
        <taxon>Chlorophyta</taxon>
        <taxon>core chlorophytes</taxon>
        <taxon>Trebouxiophyceae</taxon>
        <taxon>Trebouxiophyceae incertae sedis</taxon>
        <taxon>Coccomyxaceae</taxon>
        <taxon>Coccomyxa</taxon>
        <taxon>Coccomyxa subellipsoidea</taxon>
    </lineage>
</organism>
<keyword evidence="2" id="KW-0677">Repeat</keyword>
<comment type="caution">
    <text evidence="9">Lacks conserved residue(s) required for the propagation of feature annotation.</text>
</comment>
<dbReference type="STRING" id="574566.I0Z4C9"/>
<evidence type="ECO:0000256" key="3">
    <source>
        <dbReference type="ARBA" id="ARBA00022741"/>
    </source>
</evidence>
<evidence type="ECO:0000256" key="10">
    <source>
        <dbReference type="SAM" id="Coils"/>
    </source>
</evidence>
<keyword evidence="7 9" id="KW-0505">Motor protein</keyword>
<protein>
    <submittedName>
        <fullName evidence="14">Uncharacterized protein</fullName>
    </submittedName>
</protein>
<dbReference type="InterPro" id="IPR027417">
    <property type="entry name" value="P-loop_NTPase"/>
</dbReference>
<gene>
    <name evidence="14" type="ORF">COCSUDRAFT_61711</name>
</gene>
<dbReference type="SUPFAM" id="SSF52540">
    <property type="entry name" value="P-loop containing nucleoside triphosphate hydrolases"/>
    <property type="match status" value="2"/>
</dbReference>
<dbReference type="InterPro" id="IPR037975">
    <property type="entry name" value="MyosinXI_CBD"/>
</dbReference>
<dbReference type="InterPro" id="IPR000048">
    <property type="entry name" value="IQ_motif_EF-hand-BS"/>
</dbReference>
<keyword evidence="5 10" id="KW-0175">Coiled coil</keyword>
<dbReference type="GO" id="GO:0005524">
    <property type="term" value="F:ATP binding"/>
    <property type="evidence" value="ECO:0007669"/>
    <property type="project" value="UniProtKB-UniRule"/>
</dbReference>
<name>I0Z4C9_COCSC</name>
<dbReference type="GO" id="GO:0005737">
    <property type="term" value="C:cytoplasm"/>
    <property type="evidence" value="ECO:0007669"/>
    <property type="project" value="TreeGrafter"/>
</dbReference>
<keyword evidence="8 9" id="KW-0009">Actin-binding</keyword>
<dbReference type="CDD" id="cd23767">
    <property type="entry name" value="IQCD"/>
    <property type="match status" value="1"/>
</dbReference>
<reference evidence="14 15" key="1">
    <citation type="journal article" date="2012" name="Genome Biol.">
        <title>The genome of the polar eukaryotic microalga coccomyxa subellipsoidea reveals traits of cold adaptation.</title>
        <authorList>
            <person name="Blanc G."/>
            <person name="Agarkova I."/>
            <person name="Grimwood J."/>
            <person name="Kuo A."/>
            <person name="Brueggeman A."/>
            <person name="Dunigan D."/>
            <person name="Gurnon J."/>
            <person name="Ladunga I."/>
            <person name="Lindquist E."/>
            <person name="Lucas S."/>
            <person name="Pangilinan J."/>
            <person name="Proschold T."/>
            <person name="Salamov A."/>
            <person name="Schmutz J."/>
            <person name="Weeks D."/>
            <person name="Yamada T."/>
            <person name="Claverie J.M."/>
            <person name="Grigoriev I."/>
            <person name="Van Etten J."/>
            <person name="Lomsadze A."/>
            <person name="Borodovsky M."/>
        </authorList>
    </citation>
    <scope>NUCLEOTIDE SEQUENCE [LARGE SCALE GENOMIC DNA]</scope>
    <source>
        <strain evidence="14 15">C-169</strain>
    </source>
</reference>
<dbReference type="PROSITE" id="PS50096">
    <property type="entry name" value="IQ"/>
    <property type="match status" value="6"/>
</dbReference>
<comment type="similarity">
    <text evidence="1">Belongs to the TRAFAC class myosin-kinesin ATPase superfamily. Myosin family. Plant myosin class XI subfamily.</text>
</comment>
<dbReference type="GO" id="GO:0007015">
    <property type="term" value="P:actin filament organization"/>
    <property type="evidence" value="ECO:0007669"/>
    <property type="project" value="InterPro"/>
</dbReference>
<feature type="coiled-coil region" evidence="10">
    <location>
        <begin position="1157"/>
        <end position="1184"/>
    </location>
</feature>
<dbReference type="GO" id="GO:0051015">
    <property type="term" value="F:actin filament binding"/>
    <property type="evidence" value="ECO:0007669"/>
    <property type="project" value="TreeGrafter"/>
</dbReference>
<sequence>MGDHHTAGTLVWVNDSQAGWIKGEVQRMEDKKLKDMTTLSYLNEPGVLWNLKCRYVLDAIYTYTGSILIAVNPFARLPHLYGPHMMEQYRGRDLGELSPHVYAIADAAYRQMRSEAKSQSILVSGESGAGKTETAKLIMQYLAWIGNGGVLSDGESVEQQVLESNPLLEAFGNAKTVRNDNSSRFGKFVEIQFNKAGRISGAAVRTYLLERSRVVQLTDPERNYHIFYQLCDGASSSERQAWQLGQAKDFHYLNQSSCFQLKDVNSAEEYKRTRRAMSLVGIPEEEQLAVCQTVAAVLHLGNVSFVDGAEQDSSKVAPGAPQQHLEAAAKLLGVGADGLAHALTTRTRHTTDGPIVSPIDRKAATDNRDSLAKTIYSRLFDWLVAKINTSIGQDPNAVSMVGVLDIYGFECFKENDFEQFCINLANEKLQQHFNQHVFKMEQAEYEREAIDWSYITFVDNQDVLDLIEKKPLGILDLLDETCRFPRATYADLANRLYASPEVSGSARFSKPKLSQTGFSIEHYAGPVTYKTDYFLPKNRDFVVAEHQNLLQASSQGFVQLLFPPEAEANGNASKVGQGYKFSSVGSRFKRQLHDLMEALHKMEPHYIRCIKPNSFNRRAHLHHLSHALNASFLRLLCGLTVCRPMDFENSNVLQQLRCGGVLEAVRISCAGFPTKFPFEDFVDHFWNLVPELLSRDDLDDSALAKAACQKAKLQGFQIGKTKIFLRAGQMAELDKIRTELLNRSAIILQRHARGFVARSKYRRQRQAAITLQAGVRGFLARAEARRLRQLAAATKIQAAARMHVARSSYLRTRAAVLLIQAAYRGHTARTVAADLKQQKAALRLQAAWRGYTARKSFLRTRKGVVALQTRWRSKLAKKELRKRRAEARESGKLLQDKQALEHRLKEMQAILETVQNQRNELKQLYKEEKAARENAEARADAVRADKDAELAALRAGLAQETAAEAEARAAAERELNELRVALAQARTATDAVRAQLTAEKIQAQQRTAAFEKQKHDIEAKSANVKDDLMNRLSNAIKQRDAAREEALLAAEKLNKLQEDLDNGVLQGAPQPLGSASPSQSLATPPAFPGGAEPGMLERARKYMGMPASPGRPLPGIPDSNGTTPPGLPSSMRTPPTMGAPLGPRPTGSLENGDVAHLNEVERRQRELQSKQQQLLREQRSADQEKLLSCITENLGFHNGRPTAALVIFRSCLQWKTFQADRTVLFDKIINAMGGQIERQQDNNACLSYWLSNTVTLLYLLQRNIKPASGGAYNARLRSPTSRTGFFGSKAGSFTSFFSRTGHSPSSSPMGEASIHGGGAGNFRQVEAKYPALLFKQQLDAFVQKIFPMLRDNVKKEITPQLAACIHAPRAVTTRSRRGAAPPQQLADSAGSPGAAATAGNPLATPPPRPGAPRSFLASPWGPPVSPPFLRSQMLSPHWGNILGVLDTLLTQLKEAHVPAFLVRKLFQQLFSFVNVQLFNQLLLRRECCSFSNGEYVKTGLAEVENWIHSAGKDWVGESWDELRYIRQAVTFLVIHQKHKKSLEEITNDLCPVLSVQQLYRISTMYWDDRYNTETVSHEVLGRMKQLMVDNNTAASHSFLLDDDSSIPFSLDDIQNLMDEKARLFSCLCGAVLLQEMYSEVPVPKSLEGGKSFDFLRRDLRRTGLLQSPGGPGSGGFDSSLHGGGMGGGYGGGSGLSGSSLHGGGMGHLGGGIGHIGGG</sequence>
<dbReference type="Gene3D" id="3.30.70.1590">
    <property type="match status" value="1"/>
</dbReference>
<evidence type="ECO:0000256" key="2">
    <source>
        <dbReference type="ARBA" id="ARBA00022737"/>
    </source>
</evidence>
<feature type="region of interest" description="Disordered" evidence="11">
    <location>
        <begin position="1106"/>
        <end position="1151"/>
    </location>
</feature>
<dbReference type="GO" id="GO:0000146">
    <property type="term" value="F:microfilament motor activity"/>
    <property type="evidence" value="ECO:0007669"/>
    <property type="project" value="TreeGrafter"/>
</dbReference>
<dbReference type="Gene3D" id="1.10.10.820">
    <property type="match status" value="1"/>
</dbReference>
<feature type="domain" description="Dilute" evidence="12">
    <location>
        <begin position="1226"/>
        <end position="1589"/>
    </location>
</feature>
<evidence type="ECO:0000259" key="12">
    <source>
        <dbReference type="PROSITE" id="PS51126"/>
    </source>
</evidence>
<dbReference type="Proteomes" id="UP000007264">
    <property type="component" value="Unassembled WGS sequence"/>
</dbReference>
<evidence type="ECO:0000256" key="9">
    <source>
        <dbReference type="PROSITE-ProRule" id="PRU00782"/>
    </source>
</evidence>
<dbReference type="GeneID" id="17043500"/>
<dbReference type="Gene3D" id="3.40.850.10">
    <property type="entry name" value="Kinesin motor domain"/>
    <property type="match status" value="1"/>
</dbReference>
<evidence type="ECO:0000313" key="15">
    <source>
        <dbReference type="Proteomes" id="UP000007264"/>
    </source>
</evidence>
<dbReference type="InterPro" id="IPR002710">
    <property type="entry name" value="Dilute_dom"/>
</dbReference>
<dbReference type="CDD" id="cd01384">
    <property type="entry name" value="MYSc_Myo11"/>
    <property type="match status" value="1"/>
</dbReference>
<feature type="coiled-coil region" evidence="10">
    <location>
        <begin position="877"/>
        <end position="1059"/>
    </location>
</feature>
<evidence type="ECO:0000256" key="1">
    <source>
        <dbReference type="ARBA" id="ARBA00008049"/>
    </source>
</evidence>
<evidence type="ECO:0000256" key="6">
    <source>
        <dbReference type="ARBA" id="ARBA00023123"/>
    </source>
</evidence>
<dbReference type="PANTHER" id="PTHR13140">
    <property type="entry name" value="MYOSIN"/>
    <property type="match status" value="1"/>
</dbReference>
<dbReference type="RefSeq" id="XP_005650042.1">
    <property type="nucleotide sequence ID" value="XM_005649985.1"/>
</dbReference>
<dbReference type="Pfam" id="PF00612">
    <property type="entry name" value="IQ"/>
    <property type="match status" value="5"/>
</dbReference>
<dbReference type="Gene3D" id="1.20.58.530">
    <property type="match status" value="1"/>
</dbReference>
<accession>I0Z4C9</accession>